<gene>
    <name evidence="1" type="ORF">JZ751_004845</name>
</gene>
<comment type="caution">
    <text evidence="1">The sequence shown here is derived from an EMBL/GenBank/DDBJ whole genome shotgun (WGS) entry which is preliminary data.</text>
</comment>
<keyword evidence="2" id="KW-1185">Reference proteome</keyword>
<evidence type="ECO:0000313" key="2">
    <source>
        <dbReference type="Proteomes" id="UP000824540"/>
    </source>
</evidence>
<organism evidence="1 2">
    <name type="scientific">Albula glossodonta</name>
    <name type="common">roundjaw bonefish</name>
    <dbReference type="NCBI Taxonomy" id="121402"/>
    <lineage>
        <taxon>Eukaryota</taxon>
        <taxon>Metazoa</taxon>
        <taxon>Chordata</taxon>
        <taxon>Craniata</taxon>
        <taxon>Vertebrata</taxon>
        <taxon>Euteleostomi</taxon>
        <taxon>Actinopterygii</taxon>
        <taxon>Neopterygii</taxon>
        <taxon>Teleostei</taxon>
        <taxon>Albuliformes</taxon>
        <taxon>Albulidae</taxon>
        <taxon>Albula</taxon>
    </lineage>
</organism>
<evidence type="ECO:0000313" key="1">
    <source>
        <dbReference type="EMBL" id="KAG9347278.1"/>
    </source>
</evidence>
<name>A0A8T2PCP9_9TELE</name>
<dbReference type="GO" id="GO:0016020">
    <property type="term" value="C:membrane"/>
    <property type="evidence" value="ECO:0007669"/>
    <property type="project" value="TreeGrafter"/>
</dbReference>
<reference evidence="1" key="1">
    <citation type="thesis" date="2021" institute="BYU ScholarsArchive" country="Provo, UT, USA">
        <title>Applications of and Algorithms for Genome Assembly and Genomic Analyses with an Emphasis on Marine Teleosts.</title>
        <authorList>
            <person name="Pickett B.D."/>
        </authorList>
    </citation>
    <scope>NUCLEOTIDE SEQUENCE</scope>
    <source>
        <strain evidence="1">HI-2016</strain>
    </source>
</reference>
<protein>
    <submittedName>
        <fullName evidence="1">Uncharacterized protein</fullName>
    </submittedName>
</protein>
<dbReference type="PANTHER" id="PTHR14768:SF4">
    <property type="entry name" value="SYNAPSE DIFFERENTIATION-INDUCING GENE PROTEIN 1-LIKE"/>
    <property type="match status" value="1"/>
</dbReference>
<accession>A0A8T2PCP9</accession>
<dbReference type="EMBL" id="JAFBMS010000013">
    <property type="protein sequence ID" value="KAG9347278.1"/>
    <property type="molecule type" value="Genomic_DNA"/>
</dbReference>
<dbReference type="PANTHER" id="PTHR14768">
    <property type="entry name" value="UPF0338 PROTEIN"/>
    <property type="match status" value="1"/>
</dbReference>
<proteinExistence type="predicted"/>
<dbReference type="OrthoDB" id="9945519at2759"/>
<dbReference type="Proteomes" id="UP000824540">
    <property type="component" value="Unassembled WGS sequence"/>
</dbReference>
<sequence>MIRLIEREFFQEMTFELPVDNSPTSIMESLCELQNPLLDKTNKHVAGGNYGYQGDFPTTQCQDNIISYFVTGGGGSQAKSHQLLDATSLHLAVEAFYRPNFILCKEESQAKIKDSKGENCETTFTEQKEAEQETISVEDPQAKLLGEGEKEVNIQTVSYDVEEEEYLEYEEWKWRREVEGEEEIDTAAQDTAFPSHFLPLI</sequence>
<dbReference type="AlphaFoldDB" id="A0A8T2PCP9"/>